<feature type="transmembrane region" description="Helical" evidence="7">
    <location>
        <begin position="140"/>
        <end position="161"/>
    </location>
</feature>
<feature type="transmembrane region" description="Helical" evidence="7">
    <location>
        <begin position="243"/>
        <end position="265"/>
    </location>
</feature>
<evidence type="ECO:0000313" key="9">
    <source>
        <dbReference type="Proteomes" id="UP000219612"/>
    </source>
</evidence>
<comment type="subcellular location">
    <subcellularLocation>
        <location evidence="1">Cell membrane</location>
        <topology evidence="1">Multi-pass membrane protein</topology>
    </subcellularLocation>
</comment>
<feature type="transmembrane region" description="Helical" evidence="7">
    <location>
        <begin position="103"/>
        <end position="128"/>
    </location>
</feature>
<dbReference type="Proteomes" id="UP000219612">
    <property type="component" value="Unassembled WGS sequence"/>
</dbReference>
<evidence type="ECO:0000256" key="3">
    <source>
        <dbReference type="ARBA" id="ARBA00022692"/>
    </source>
</evidence>
<reference evidence="9" key="1">
    <citation type="submission" date="2017-09" db="EMBL/GenBank/DDBJ databases">
        <authorList>
            <person name="Varghese N."/>
            <person name="Submissions S."/>
        </authorList>
    </citation>
    <scope>NUCLEOTIDE SEQUENCE [LARGE SCALE GENOMIC DNA]</scope>
    <source>
        <strain evidence="9">CGMCC 4.6857</strain>
    </source>
</reference>
<feature type="transmembrane region" description="Helical" evidence="7">
    <location>
        <begin position="12"/>
        <end position="39"/>
    </location>
</feature>
<dbReference type="EMBL" id="OBDY01000009">
    <property type="protein sequence ID" value="SNY48948.1"/>
    <property type="molecule type" value="Genomic_DNA"/>
</dbReference>
<feature type="transmembrane region" description="Helical" evidence="7">
    <location>
        <begin position="272"/>
        <end position="289"/>
    </location>
</feature>
<keyword evidence="4 7" id="KW-1133">Transmembrane helix</keyword>
<evidence type="ECO:0000256" key="4">
    <source>
        <dbReference type="ARBA" id="ARBA00022989"/>
    </source>
</evidence>
<keyword evidence="3 7" id="KW-0812">Transmembrane</keyword>
<evidence type="ECO:0000256" key="7">
    <source>
        <dbReference type="SAM" id="Phobius"/>
    </source>
</evidence>
<feature type="transmembrane region" description="Helical" evidence="7">
    <location>
        <begin position="327"/>
        <end position="354"/>
    </location>
</feature>
<dbReference type="SUPFAM" id="SSF103473">
    <property type="entry name" value="MFS general substrate transporter"/>
    <property type="match status" value="1"/>
</dbReference>
<dbReference type="InterPro" id="IPR036259">
    <property type="entry name" value="MFS_trans_sf"/>
</dbReference>
<feature type="region of interest" description="Disordered" evidence="6">
    <location>
        <begin position="388"/>
        <end position="426"/>
    </location>
</feature>
<keyword evidence="2" id="KW-1003">Cell membrane</keyword>
<evidence type="ECO:0000256" key="5">
    <source>
        <dbReference type="ARBA" id="ARBA00023136"/>
    </source>
</evidence>
<dbReference type="Pfam" id="PF07690">
    <property type="entry name" value="MFS_1"/>
    <property type="match status" value="1"/>
</dbReference>
<feature type="transmembrane region" description="Helical" evidence="7">
    <location>
        <begin position="295"/>
        <end position="315"/>
    </location>
</feature>
<feature type="transmembrane region" description="Helical" evidence="7">
    <location>
        <begin position="360"/>
        <end position="378"/>
    </location>
</feature>
<evidence type="ECO:0000256" key="1">
    <source>
        <dbReference type="ARBA" id="ARBA00004651"/>
    </source>
</evidence>
<dbReference type="GO" id="GO:0005886">
    <property type="term" value="C:plasma membrane"/>
    <property type="evidence" value="ECO:0007669"/>
    <property type="project" value="UniProtKB-SubCell"/>
</dbReference>
<name>A0A285ILU6_9ACTN</name>
<feature type="transmembrane region" description="Helical" evidence="7">
    <location>
        <begin position="217"/>
        <end position="237"/>
    </location>
</feature>
<feature type="transmembrane region" description="Helical" evidence="7">
    <location>
        <begin position="45"/>
        <end position="67"/>
    </location>
</feature>
<dbReference type="GO" id="GO:0022857">
    <property type="term" value="F:transmembrane transporter activity"/>
    <property type="evidence" value="ECO:0007669"/>
    <property type="project" value="InterPro"/>
</dbReference>
<sequence length="426" mass="43386">MTYRALFALREFRALFASSALSVAALMMEMLALSALVYASTGSPLLAAIAYLGGFLPQALGALTLLSLADRLPPRAAMVGWRLVHAALIATFAAGVLPVGAMLALIMLAGLGDAVVAAVNGAVVVDVLPDGAYVLGRSALNISTGAMQIAGFAGGGTLLALVGPHGAFWAAAGLGAAGAVILRLGMRRRTPRRVERASVAETWCGNRVLLGRRRLRNLLLAQWLPNGLIVGAEAMFVPYAGDAAGALFLAAAAGMLAGDLVIGRWTAPARRAALGLPLYALLAVPYLAFPLRPGVAWAGVLVAVASFGYAATLTVQERFVAAVPGDLLAQGLGLAGSGMLTVQAVAAAGVGVVAELATPAAAITVAALGSLLSTVLLFRRAGDLRPGEVARPTARDQRADGSGACRRSRPAPAGGPGRGWRWRPGR</sequence>
<dbReference type="PANTHER" id="PTHR23513:SF11">
    <property type="entry name" value="STAPHYLOFERRIN A TRANSPORTER"/>
    <property type="match status" value="1"/>
</dbReference>
<dbReference type="PANTHER" id="PTHR23513">
    <property type="entry name" value="INTEGRAL MEMBRANE EFFLUX PROTEIN-RELATED"/>
    <property type="match status" value="1"/>
</dbReference>
<evidence type="ECO:0000256" key="2">
    <source>
        <dbReference type="ARBA" id="ARBA00022475"/>
    </source>
</evidence>
<gene>
    <name evidence="8" type="ORF">SAMN05421748_109155</name>
</gene>
<feature type="transmembrane region" description="Helical" evidence="7">
    <location>
        <begin position="79"/>
        <end position="97"/>
    </location>
</feature>
<protein>
    <submittedName>
        <fullName evidence="8">Predicted arabinose efflux permease, MFS family</fullName>
    </submittedName>
</protein>
<proteinExistence type="predicted"/>
<accession>A0A285ILU6</accession>
<evidence type="ECO:0000256" key="6">
    <source>
        <dbReference type="SAM" id="MobiDB-lite"/>
    </source>
</evidence>
<dbReference type="AlphaFoldDB" id="A0A285ILU6"/>
<dbReference type="InterPro" id="IPR011701">
    <property type="entry name" value="MFS"/>
</dbReference>
<keyword evidence="5 7" id="KW-0472">Membrane</keyword>
<organism evidence="8 9">
    <name type="scientific">Paractinoplanes atraurantiacus</name>
    <dbReference type="NCBI Taxonomy" id="1036182"/>
    <lineage>
        <taxon>Bacteria</taxon>
        <taxon>Bacillati</taxon>
        <taxon>Actinomycetota</taxon>
        <taxon>Actinomycetes</taxon>
        <taxon>Micromonosporales</taxon>
        <taxon>Micromonosporaceae</taxon>
        <taxon>Paractinoplanes</taxon>
    </lineage>
</organism>
<evidence type="ECO:0000313" key="8">
    <source>
        <dbReference type="EMBL" id="SNY48948.1"/>
    </source>
</evidence>
<feature type="transmembrane region" description="Helical" evidence="7">
    <location>
        <begin position="167"/>
        <end position="186"/>
    </location>
</feature>
<dbReference type="Gene3D" id="1.20.1250.20">
    <property type="entry name" value="MFS general substrate transporter like domains"/>
    <property type="match status" value="1"/>
</dbReference>
<keyword evidence="9" id="KW-1185">Reference proteome</keyword>
<feature type="compositionally biased region" description="Basic and acidic residues" evidence="6">
    <location>
        <begin position="388"/>
        <end position="399"/>
    </location>
</feature>